<reference evidence="12 13" key="1">
    <citation type="submission" date="2015-11" db="EMBL/GenBank/DDBJ databases">
        <title>Genomic analysis of 38 Legionella species identifies large and diverse effector repertoires.</title>
        <authorList>
            <person name="Burstein D."/>
            <person name="Amaro F."/>
            <person name="Zusman T."/>
            <person name="Lifshitz Z."/>
            <person name="Cohen O."/>
            <person name="Gilbert J.A."/>
            <person name="Pupko T."/>
            <person name="Shuman H.A."/>
            <person name="Segal G."/>
        </authorList>
    </citation>
    <scope>NUCLEOTIDE SEQUENCE [LARGE SCALE GENOMIC DNA]</scope>
    <source>
        <strain evidence="12 13">JA-26-G1-E2</strain>
    </source>
</reference>
<keyword evidence="8 11" id="KW-1133">Transmembrane helix</keyword>
<protein>
    <recommendedName>
        <fullName evidence="10">Type II secretion system protein M</fullName>
        <shortName evidence="10">T2SS protein M</shortName>
    </recommendedName>
    <alternativeName>
        <fullName evidence="10">General secretion pathway protein M</fullName>
    </alternativeName>
</protein>
<evidence type="ECO:0000256" key="2">
    <source>
        <dbReference type="ARBA" id="ARBA00010637"/>
    </source>
</evidence>
<evidence type="ECO:0000256" key="6">
    <source>
        <dbReference type="ARBA" id="ARBA00022692"/>
    </source>
</evidence>
<gene>
    <name evidence="12" type="primary">yghD</name>
    <name evidence="12" type="ORF">Ljam_1218</name>
</gene>
<evidence type="ECO:0000256" key="8">
    <source>
        <dbReference type="ARBA" id="ARBA00022989"/>
    </source>
</evidence>
<keyword evidence="7 10" id="KW-0653">Protein transport</keyword>
<dbReference type="GO" id="GO:0015627">
    <property type="term" value="C:type II protein secretion system complex"/>
    <property type="evidence" value="ECO:0007669"/>
    <property type="project" value="InterPro"/>
</dbReference>
<keyword evidence="6 11" id="KW-0812">Transmembrane</keyword>
<dbReference type="STRING" id="455.Ljam_1218"/>
<evidence type="ECO:0000313" key="12">
    <source>
        <dbReference type="EMBL" id="KTD07023.1"/>
    </source>
</evidence>
<dbReference type="Gene3D" id="3.30.1360.100">
    <property type="entry name" value="General secretion pathway protein M, EpsM"/>
    <property type="match status" value="1"/>
</dbReference>
<dbReference type="OrthoDB" id="6624834at2"/>
<keyword evidence="4 10" id="KW-1003">Cell membrane</keyword>
<evidence type="ECO:0000256" key="9">
    <source>
        <dbReference type="ARBA" id="ARBA00023136"/>
    </source>
</evidence>
<feature type="transmembrane region" description="Helical" evidence="11">
    <location>
        <begin position="14"/>
        <end position="33"/>
    </location>
</feature>
<evidence type="ECO:0000256" key="1">
    <source>
        <dbReference type="ARBA" id="ARBA00004377"/>
    </source>
</evidence>
<dbReference type="GO" id="GO:0005886">
    <property type="term" value="C:plasma membrane"/>
    <property type="evidence" value="ECO:0007669"/>
    <property type="project" value="UniProtKB-SubCell"/>
</dbReference>
<proteinExistence type="inferred from homology"/>
<evidence type="ECO:0000256" key="3">
    <source>
        <dbReference type="ARBA" id="ARBA00022448"/>
    </source>
</evidence>
<organism evidence="12 13">
    <name type="scientific">Legionella jamestowniensis</name>
    <dbReference type="NCBI Taxonomy" id="455"/>
    <lineage>
        <taxon>Bacteria</taxon>
        <taxon>Pseudomonadati</taxon>
        <taxon>Pseudomonadota</taxon>
        <taxon>Gammaproteobacteria</taxon>
        <taxon>Legionellales</taxon>
        <taxon>Legionellaceae</taxon>
        <taxon>Legionella</taxon>
    </lineage>
</organism>
<evidence type="ECO:0000313" key="13">
    <source>
        <dbReference type="Proteomes" id="UP000054715"/>
    </source>
</evidence>
<accession>A0A0W0UGP5</accession>
<dbReference type="EMBL" id="LNYG01000013">
    <property type="protein sequence ID" value="KTD07023.1"/>
    <property type="molecule type" value="Genomic_DNA"/>
</dbReference>
<keyword evidence="9 10" id="KW-0472">Membrane</keyword>
<dbReference type="InterPro" id="IPR023229">
    <property type="entry name" value="T2SS_M_periplasmic_sf"/>
</dbReference>
<dbReference type="Pfam" id="PF04612">
    <property type="entry name" value="T2SSM"/>
    <property type="match status" value="1"/>
</dbReference>
<sequence>MINYWNNLNERERWMVGIATVCVIFYLFYLFIYSPLTTAVATKFQQLQEKKETLAWMQQVRNRPTTQKTPQTITSSKLLALIGNQLNTGELRRFTYQLQQTGQGEIQLSFDQVPFSPFLSWLWKLSNDYALSLKQFSAERTETSGVVKLTLIVAVR</sequence>
<evidence type="ECO:0000256" key="7">
    <source>
        <dbReference type="ARBA" id="ARBA00022927"/>
    </source>
</evidence>
<dbReference type="PATRIC" id="fig|455.5.peg.1286"/>
<keyword evidence="5 10" id="KW-0997">Cell inner membrane</keyword>
<dbReference type="RefSeq" id="WP_058449242.1">
    <property type="nucleotide sequence ID" value="NZ_CAAAJF010000010.1"/>
</dbReference>
<evidence type="ECO:0000256" key="11">
    <source>
        <dbReference type="SAM" id="Phobius"/>
    </source>
</evidence>
<comment type="subcellular location">
    <subcellularLocation>
        <location evidence="1">Cell inner membrane</location>
        <topology evidence="1">Single-pass membrane protein</topology>
    </subcellularLocation>
</comment>
<name>A0A0W0UGP5_9GAMM</name>
<dbReference type="SUPFAM" id="SSF103054">
    <property type="entry name" value="General secretion pathway protein M, EpsM"/>
    <property type="match status" value="1"/>
</dbReference>
<evidence type="ECO:0000256" key="5">
    <source>
        <dbReference type="ARBA" id="ARBA00022519"/>
    </source>
</evidence>
<dbReference type="PIRSF" id="PIRSF006291">
    <property type="entry name" value="GspM"/>
    <property type="match status" value="1"/>
</dbReference>
<comment type="caution">
    <text evidence="12">The sequence shown here is derived from an EMBL/GenBank/DDBJ whole genome shotgun (WGS) entry which is preliminary data.</text>
</comment>
<comment type="similarity">
    <text evidence="2 10">Belongs to the GSP M family.</text>
</comment>
<dbReference type="InterPro" id="IPR007690">
    <property type="entry name" value="T2SS_GspM"/>
</dbReference>
<evidence type="ECO:0000256" key="10">
    <source>
        <dbReference type="PIRNR" id="PIRNR006291"/>
    </source>
</evidence>
<comment type="function">
    <text evidence="10">Inner membrane component of the type II secretion system required for the energy-dependent secretion of extracellular factors such as proteases and toxins from the periplasm.</text>
</comment>
<dbReference type="Proteomes" id="UP000054715">
    <property type="component" value="Unassembled WGS sequence"/>
</dbReference>
<dbReference type="AlphaFoldDB" id="A0A0W0UGP5"/>
<evidence type="ECO:0000256" key="4">
    <source>
        <dbReference type="ARBA" id="ARBA00022475"/>
    </source>
</evidence>
<keyword evidence="3 10" id="KW-0813">Transport</keyword>
<dbReference type="GO" id="GO:0015628">
    <property type="term" value="P:protein secretion by the type II secretion system"/>
    <property type="evidence" value="ECO:0007669"/>
    <property type="project" value="InterPro"/>
</dbReference>